<evidence type="ECO:0000313" key="2">
    <source>
        <dbReference type="Proteomes" id="UP001642487"/>
    </source>
</evidence>
<sequence>MRFKLIFSLKFKTYRDYSHAFRGKTIPFRSHSSKPCSISILPRLALSGHWIVISEFIEAFTPTSIGAAASAPPPESNPYVFHPTLPPASSASLMLLMPLCEELKEELKFSLMLVASKYSGSREVCKNVIGTAANDGF</sequence>
<dbReference type="Proteomes" id="UP001642487">
    <property type="component" value="Chromosome 7"/>
</dbReference>
<reference evidence="1 2" key="1">
    <citation type="submission" date="2024-03" db="EMBL/GenBank/DDBJ databases">
        <authorList>
            <person name="Gkanogiannis A."/>
            <person name="Becerra Lopez-Lavalle L."/>
        </authorList>
    </citation>
    <scope>NUCLEOTIDE SEQUENCE [LARGE SCALE GENOMIC DNA]</scope>
</reference>
<gene>
    <name evidence="1" type="ORF">CITCOLO1_LOCUS17838</name>
</gene>
<keyword evidence="2" id="KW-1185">Reference proteome</keyword>
<organism evidence="1 2">
    <name type="scientific">Citrullus colocynthis</name>
    <name type="common">colocynth</name>
    <dbReference type="NCBI Taxonomy" id="252529"/>
    <lineage>
        <taxon>Eukaryota</taxon>
        <taxon>Viridiplantae</taxon>
        <taxon>Streptophyta</taxon>
        <taxon>Embryophyta</taxon>
        <taxon>Tracheophyta</taxon>
        <taxon>Spermatophyta</taxon>
        <taxon>Magnoliopsida</taxon>
        <taxon>eudicotyledons</taxon>
        <taxon>Gunneridae</taxon>
        <taxon>Pentapetalae</taxon>
        <taxon>rosids</taxon>
        <taxon>fabids</taxon>
        <taxon>Cucurbitales</taxon>
        <taxon>Cucurbitaceae</taxon>
        <taxon>Benincaseae</taxon>
        <taxon>Citrullus</taxon>
    </lineage>
</organism>
<dbReference type="EMBL" id="OZ021741">
    <property type="protein sequence ID" value="CAK9325572.1"/>
    <property type="molecule type" value="Genomic_DNA"/>
</dbReference>
<protein>
    <submittedName>
        <fullName evidence="1">Uncharacterized protein</fullName>
    </submittedName>
</protein>
<proteinExistence type="predicted"/>
<accession>A0ABP0Z070</accession>
<name>A0ABP0Z070_9ROSI</name>
<evidence type="ECO:0000313" key="1">
    <source>
        <dbReference type="EMBL" id="CAK9325572.1"/>
    </source>
</evidence>